<name>A0AAD3SMA8_NEPGR</name>
<proteinExistence type="predicted"/>
<accession>A0AAD3SMA8</accession>
<sequence>MCMPTVATSANSQEKAYWSSERIVWDVAAAAKIDKVLRDCMLKKNIATISIFLKRGQPYHGATRENISWYGMDVCVLELLS</sequence>
<dbReference type="AlphaFoldDB" id="A0AAD3SMA8"/>
<protein>
    <submittedName>
        <fullName evidence="1">Uncharacterized protein</fullName>
    </submittedName>
</protein>
<reference evidence="1" key="1">
    <citation type="submission" date="2023-05" db="EMBL/GenBank/DDBJ databases">
        <title>Nepenthes gracilis genome sequencing.</title>
        <authorList>
            <person name="Fukushima K."/>
        </authorList>
    </citation>
    <scope>NUCLEOTIDE SEQUENCE</scope>
    <source>
        <strain evidence="1">SING2019-196</strain>
    </source>
</reference>
<organism evidence="1 2">
    <name type="scientific">Nepenthes gracilis</name>
    <name type="common">Slender pitcher plant</name>
    <dbReference type="NCBI Taxonomy" id="150966"/>
    <lineage>
        <taxon>Eukaryota</taxon>
        <taxon>Viridiplantae</taxon>
        <taxon>Streptophyta</taxon>
        <taxon>Embryophyta</taxon>
        <taxon>Tracheophyta</taxon>
        <taxon>Spermatophyta</taxon>
        <taxon>Magnoliopsida</taxon>
        <taxon>eudicotyledons</taxon>
        <taxon>Gunneridae</taxon>
        <taxon>Pentapetalae</taxon>
        <taxon>Caryophyllales</taxon>
        <taxon>Nepenthaceae</taxon>
        <taxon>Nepenthes</taxon>
    </lineage>
</organism>
<dbReference type="Proteomes" id="UP001279734">
    <property type="component" value="Unassembled WGS sequence"/>
</dbReference>
<gene>
    <name evidence="1" type="ORF">Nepgr_014983</name>
</gene>
<comment type="caution">
    <text evidence="1">The sequence shown here is derived from an EMBL/GenBank/DDBJ whole genome shotgun (WGS) entry which is preliminary data.</text>
</comment>
<evidence type="ECO:0000313" key="1">
    <source>
        <dbReference type="EMBL" id="GMH13142.1"/>
    </source>
</evidence>
<keyword evidence="2" id="KW-1185">Reference proteome</keyword>
<evidence type="ECO:0000313" key="2">
    <source>
        <dbReference type="Proteomes" id="UP001279734"/>
    </source>
</evidence>
<dbReference type="EMBL" id="BSYO01000012">
    <property type="protein sequence ID" value="GMH13142.1"/>
    <property type="molecule type" value="Genomic_DNA"/>
</dbReference>